<protein>
    <submittedName>
        <fullName evidence="2">Uncharacterized protein</fullName>
    </submittedName>
</protein>
<reference evidence="2" key="1">
    <citation type="submission" date="2022-03" db="EMBL/GenBank/DDBJ databases">
        <authorList>
            <person name="Martin H S."/>
        </authorList>
    </citation>
    <scope>NUCLEOTIDE SEQUENCE</scope>
</reference>
<organism evidence="2 3">
    <name type="scientific">Iphiclides podalirius</name>
    <name type="common">scarce swallowtail</name>
    <dbReference type="NCBI Taxonomy" id="110791"/>
    <lineage>
        <taxon>Eukaryota</taxon>
        <taxon>Metazoa</taxon>
        <taxon>Ecdysozoa</taxon>
        <taxon>Arthropoda</taxon>
        <taxon>Hexapoda</taxon>
        <taxon>Insecta</taxon>
        <taxon>Pterygota</taxon>
        <taxon>Neoptera</taxon>
        <taxon>Endopterygota</taxon>
        <taxon>Lepidoptera</taxon>
        <taxon>Glossata</taxon>
        <taxon>Ditrysia</taxon>
        <taxon>Papilionoidea</taxon>
        <taxon>Papilionidae</taxon>
        <taxon>Papilioninae</taxon>
        <taxon>Iphiclides</taxon>
    </lineage>
</organism>
<name>A0ABN8HV60_9NEOP</name>
<feature type="signal peptide" evidence="1">
    <location>
        <begin position="1"/>
        <end position="18"/>
    </location>
</feature>
<dbReference type="EMBL" id="OW152825">
    <property type="protein sequence ID" value="CAH2041792.1"/>
    <property type="molecule type" value="Genomic_DNA"/>
</dbReference>
<dbReference type="Proteomes" id="UP000837857">
    <property type="component" value="Chromosome 13"/>
</dbReference>
<proteinExistence type="predicted"/>
<evidence type="ECO:0000313" key="2">
    <source>
        <dbReference type="EMBL" id="CAH2041792.1"/>
    </source>
</evidence>
<evidence type="ECO:0000313" key="3">
    <source>
        <dbReference type="Proteomes" id="UP000837857"/>
    </source>
</evidence>
<gene>
    <name evidence="2" type="ORF">IPOD504_LOCUS3418</name>
</gene>
<sequence length="75" mass="7695">MKFFACFVLMAILGAATAGYIGSGWGSPSYGYASPAVYSSWGNPGYSGGWSGAGLSGYGWSGGWGHGNRGWNSGW</sequence>
<evidence type="ECO:0000256" key="1">
    <source>
        <dbReference type="SAM" id="SignalP"/>
    </source>
</evidence>
<keyword evidence="3" id="KW-1185">Reference proteome</keyword>
<feature type="chain" id="PRO_5047396228" evidence="1">
    <location>
        <begin position="19"/>
        <end position="75"/>
    </location>
</feature>
<keyword evidence="1" id="KW-0732">Signal</keyword>
<feature type="non-terminal residue" evidence="2">
    <location>
        <position position="75"/>
    </location>
</feature>
<accession>A0ABN8HV60</accession>